<keyword evidence="4 7" id="KW-0808">Transferase</keyword>
<dbReference type="UniPathway" id="UPA00148"/>
<dbReference type="InterPro" id="IPR000878">
    <property type="entry name" value="4pyrrol_Mease"/>
</dbReference>
<evidence type="ECO:0000256" key="5">
    <source>
        <dbReference type="ARBA" id="ARBA00022691"/>
    </source>
</evidence>
<dbReference type="PANTHER" id="PTHR47036:SF1">
    <property type="entry name" value="COBALT-FACTOR III C(17)-METHYLTRANSFERASE-RELATED"/>
    <property type="match status" value="1"/>
</dbReference>
<evidence type="ECO:0000313" key="7">
    <source>
        <dbReference type="EMBL" id="RZN68132.1"/>
    </source>
</evidence>
<dbReference type="Proteomes" id="UP000320766">
    <property type="component" value="Unassembled WGS sequence"/>
</dbReference>
<protein>
    <submittedName>
        <fullName evidence="7">Precorrin-3B C(17)-methyltransferase</fullName>
        <ecNumber evidence="7">2.1.1.131</ecNumber>
    </submittedName>
</protein>
<organism evidence="7 8">
    <name type="scientific">Candidatus Methanolliviera hydrocarbonicum</name>
    <dbReference type="NCBI Taxonomy" id="2491085"/>
    <lineage>
        <taxon>Archaea</taxon>
        <taxon>Methanobacteriati</taxon>
        <taxon>Methanobacteriota</taxon>
        <taxon>Candidatus Methanoliparia</taxon>
        <taxon>Candidatus Methanoliparales</taxon>
        <taxon>Candidatus Methanollivieraceae</taxon>
        <taxon>Candidatus Methanolliviera</taxon>
    </lineage>
</organism>
<dbReference type="InterPro" id="IPR014776">
    <property type="entry name" value="4pyrrole_Mease_sub2"/>
</dbReference>
<evidence type="ECO:0000256" key="3">
    <source>
        <dbReference type="ARBA" id="ARBA00022603"/>
    </source>
</evidence>
<dbReference type="Gene3D" id="3.40.1010.10">
    <property type="entry name" value="Cobalt-precorrin-4 Transmethylase, Domain 1"/>
    <property type="match status" value="1"/>
</dbReference>
<comment type="pathway">
    <text evidence="1">Cofactor biosynthesis; adenosylcobalamin biosynthesis.</text>
</comment>
<feature type="domain" description="Tetrapyrrole methylase" evidence="6">
    <location>
        <begin position="8"/>
        <end position="212"/>
    </location>
</feature>
<dbReference type="SUPFAM" id="SSF53790">
    <property type="entry name" value="Tetrapyrrole methylase"/>
    <property type="match status" value="1"/>
</dbReference>
<dbReference type="PROSITE" id="PS00839">
    <property type="entry name" value="SUMT_1"/>
    <property type="match status" value="1"/>
</dbReference>
<sequence length="248" mass="27624">MQSQGKGKLYVVGTGPGSPDLLTLRAKKALEDSDYIIGHQRYVKLIEDIETDAEIIMSKMGREVERVKLAFELSKENIVSLISGGDPGIYGMSGLVSEFLYEGEESEVEFVPGISAFSIANGILGCPISNDFAVVSLSDLLLPWKEIKKRLECALLGDFVIAIYNPSSRKRRGRFDEAVEIINKYRDGCFVGIVKNASREGEEHIICRCEELERYSEFVDMSTVLIVGNSKTKFNGNEIMFTPRGYKI</sequence>
<dbReference type="InterPro" id="IPR035996">
    <property type="entry name" value="4pyrrol_Methylase_sf"/>
</dbReference>
<dbReference type="Gene3D" id="3.30.950.10">
    <property type="entry name" value="Methyltransferase, Cobalt-precorrin-4 Transmethylase, Domain 2"/>
    <property type="match status" value="1"/>
</dbReference>
<accession>A0A520KW11</accession>
<evidence type="ECO:0000256" key="4">
    <source>
        <dbReference type="ARBA" id="ARBA00022679"/>
    </source>
</evidence>
<dbReference type="AlphaFoldDB" id="A0A520KW11"/>
<proteinExistence type="predicted"/>
<evidence type="ECO:0000256" key="1">
    <source>
        <dbReference type="ARBA" id="ARBA00004953"/>
    </source>
</evidence>
<reference evidence="7 8" key="1">
    <citation type="journal article" date="2019" name="Nat. Microbiol.">
        <title>Wide diversity of methane and short-chain alkane metabolisms in uncultured archaea.</title>
        <authorList>
            <person name="Borrel G."/>
            <person name="Adam P.S."/>
            <person name="McKay L.J."/>
            <person name="Chen L.X."/>
            <person name="Sierra-Garcia I.N."/>
            <person name="Sieber C.M."/>
            <person name="Letourneur Q."/>
            <person name="Ghozlane A."/>
            <person name="Andersen G.L."/>
            <person name="Li W.J."/>
            <person name="Hallam S.J."/>
            <person name="Muyzer G."/>
            <person name="de Oliveira V.M."/>
            <person name="Inskeep W.P."/>
            <person name="Banfield J.F."/>
            <person name="Gribaldo S."/>
        </authorList>
    </citation>
    <scope>NUCLEOTIDE SEQUENCE [LARGE SCALE GENOMIC DNA]</scope>
    <source>
        <strain evidence="7">NM1b</strain>
    </source>
</reference>
<dbReference type="InterPro" id="IPR014777">
    <property type="entry name" value="4pyrrole_Mease_sub1"/>
</dbReference>
<keyword evidence="3 7" id="KW-0489">Methyltransferase</keyword>
<gene>
    <name evidence="7" type="primary">cobJ</name>
    <name evidence="7" type="ORF">EF807_06475</name>
</gene>
<dbReference type="InterPro" id="IPR051810">
    <property type="entry name" value="Precorrin_MeTrfase"/>
</dbReference>
<keyword evidence="2" id="KW-0169">Cobalamin biosynthesis</keyword>
<dbReference type="InterPro" id="IPR006363">
    <property type="entry name" value="Cbl_synth_CobJ/CibH_dom"/>
</dbReference>
<name>A0A520KW11_9EURY</name>
<dbReference type="NCBIfam" id="TIGR01466">
    <property type="entry name" value="cobJ_cbiH"/>
    <property type="match status" value="1"/>
</dbReference>
<dbReference type="GO" id="GO:0030789">
    <property type="term" value="F:precorrin-3B C17-methyltransferase activity"/>
    <property type="evidence" value="ECO:0007669"/>
    <property type="project" value="UniProtKB-EC"/>
</dbReference>
<dbReference type="EC" id="2.1.1.131" evidence="7"/>
<keyword evidence="5" id="KW-0949">S-adenosyl-L-methionine</keyword>
<evidence type="ECO:0000313" key="8">
    <source>
        <dbReference type="Proteomes" id="UP000320766"/>
    </source>
</evidence>
<dbReference type="PANTHER" id="PTHR47036">
    <property type="entry name" value="COBALT-FACTOR III C(17)-METHYLTRANSFERASE-RELATED"/>
    <property type="match status" value="1"/>
</dbReference>
<dbReference type="GO" id="GO:0009236">
    <property type="term" value="P:cobalamin biosynthetic process"/>
    <property type="evidence" value="ECO:0007669"/>
    <property type="project" value="UniProtKB-UniPathway"/>
</dbReference>
<evidence type="ECO:0000256" key="2">
    <source>
        <dbReference type="ARBA" id="ARBA00022573"/>
    </source>
</evidence>
<evidence type="ECO:0000259" key="6">
    <source>
        <dbReference type="Pfam" id="PF00590"/>
    </source>
</evidence>
<dbReference type="EMBL" id="RXIL01000116">
    <property type="protein sequence ID" value="RZN68132.1"/>
    <property type="molecule type" value="Genomic_DNA"/>
</dbReference>
<dbReference type="CDD" id="cd11646">
    <property type="entry name" value="Precorrin_3B_C17_MT"/>
    <property type="match status" value="1"/>
</dbReference>
<dbReference type="GO" id="GO:0032259">
    <property type="term" value="P:methylation"/>
    <property type="evidence" value="ECO:0007669"/>
    <property type="project" value="UniProtKB-KW"/>
</dbReference>
<dbReference type="InterPro" id="IPR003043">
    <property type="entry name" value="Uropor_MeTrfase_CS"/>
</dbReference>
<dbReference type="Pfam" id="PF00590">
    <property type="entry name" value="TP_methylase"/>
    <property type="match status" value="1"/>
</dbReference>
<comment type="caution">
    <text evidence="7">The sequence shown here is derived from an EMBL/GenBank/DDBJ whole genome shotgun (WGS) entry which is preliminary data.</text>
</comment>